<keyword evidence="1" id="KW-0732">Signal</keyword>
<evidence type="ECO:0008006" key="4">
    <source>
        <dbReference type="Google" id="ProtNLM"/>
    </source>
</evidence>
<dbReference type="Proteomes" id="UP001165488">
    <property type="component" value="Unassembled WGS sequence"/>
</dbReference>
<reference evidence="2" key="1">
    <citation type="submission" date="2022-03" db="EMBL/GenBank/DDBJ databases">
        <title>De novo assembled genomes of Belliella spp. (Cyclobacteriaceae) strains.</title>
        <authorList>
            <person name="Szabo A."/>
            <person name="Korponai K."/>
            <person name="Felfoldi T."/>
        </authorList>
    </citation>
    <scope>NUCLEOTIDE SEQUENCE</scope>
    <source>
        <strain evidence="2">DSM 107340</strain>
    </source>
</reference>
<dbReference type="RefSeq" id="WP_241274956.1">
    <property type="nucleotide sequence ID" value="NZ_JAKZGS010000007.1"/>
</dbReference>
<protein>
    <recommendedName>
        <fullName evidence="4">Secreted protein</fullName>
    </recommendedName>
</protein>
<feature type="signal peptide" evidence="1">
    <location>
        <begin position="1"/>
        <end position="23"/>
    </location>
</feature>
<dbReference type="EMBL" id="JAKZGS010000007">
    <property type="protein sequence ID" value="MCH7398442.1"/>
    <property type="molecule type" value="Genomic_DNA"/>
</dbReference>
<comment type="caution">
    <text evidence="2">The sequence shown here is derived from an EMBL/GenBank/DDBJ whole genome shotgun (WGS) entry which is preliminary data.</text>
</comment>
<organism evidence="2 3">
    <name type="scientific">Belliella calami</name>
    <dbReference type="NCBI Taxonomy" id="2923436"/>
    <lineage>
        <taxon>Bacteria</taxon>
        <taxon>Pseudomonadati</taxon>
        <taxon>Bacteroidota</taxon>
        <taxon>Cytophagia</taxon>
        <taxon>Cytophagales</taxon>
        <taxon>Cyclobacteriaceae</taxon>
        <taxon>Belliella</taxon>
    </lineage>
</organism>
<evidence type="ECO:0000313" key="2">
    <source>
        <dbReference type="EMBL" id="MCH7398442.1"/>
    </source>
</evidence>
<evidence type="ECO:0000256" key="1">
    <source>
        <dbReference type="SAM" id="SignalP"/>
    </source>
</evidence>
<evidence type="ECO:0000313" key="3">
    <source>
        <dbReference type="Proteomes" id="UP001165488"/>
    </source>
</evidence>
<sequence length="72" mass="7857">MKNFMKLIMGAFFVLLTSNMLIAQDESLPPVGEVGTTYDQRLCTVKPQHNGTECQIIHPEGLCSTISACGLN</sequence>
<feature type="chain" id="PRO_5046190924" description="Secreted protein" evidence="1">
    <location>
        <begin position="24"/>
        <end position="72"/>
    </location>
</feature>
<keyword evidence="3" id="KW-1185">Reference proteome</keyword>
<proteinExistence type="predicted"/>
<name>A0ABS9UP88_9BACT</name>
<accession>A0ABS9UP88</accession>
<gene>
    <name evidence="2" type="ORF">MM236_10600</name>
</gene>